<accession>Q74ML3</accession>
<dbReference type="BioCyc" id="NEQU228908:GJB6-116-MONOMER"/>
<feature type="domain" description="Pelota N-terminal" evidence="1">
    <location>
        <begin position="6"/>
        <end position="109"/>
    </location>
</feature>
<reference evidence="2 3" key="1">
    <citation type="journal article" date="2003" name="Proc. Natl. Acad. Sci. U.S.A.">
        <title>The genome of Nanoarchaeum equitans: insights into early archaeal evolution and derived parasitism.</title>
        <authorList>
            <person name="Waters E."/>
            <person name="Hohn M.J."/>
            <person name="Ahel I."/>
            <person name="Graham D.E."/>
            <person name="Adams M.D."/>
            <person name="Barnstead M."/>
            <person name="Beeson K.Y."/>
            <person name="Bibbs L."/>
            <person name="Bolanos R."/>
            <person name="Keller M."/>
            <person name="Kretz K."/>
            <person name="Lin X."/>
            <person name="Mathur E."/>
            <person name="Ni J."/>
            <person name="Podar M."/>
            <person name="Richardson T."/>
            <person name="Sutton G.G."/>
            <person name="Simon M."/>
            <person name="Soll D."/>
            <person name="Stetter K.O."/>
            <person name="Short J.M."/>
            <person name="Noordewier M."/>
        </authorList>
    </citation>
    <scope>NUCLEOTIDE SEQUENCE [LARGE SCALE GENOMIC DNA]</scope>
    <source>
        <strain evidence="2 3">Kin4-M</strain>
    </source>
</reference>
<dbReference type="KEGG" id="neq:NEQ109"/>
<evidence type="ECO:0000313" key="2">
    <source>
        <dbReference type="EMBL" id="AAR38963.1"/>
    </source>
</evidence>
<name>Q74ML3_NANEQ</name>
<keyword evidence="3" id="KW-1185">Reference proteome</keyword>
<dbReference type="EMBL" id="AE017199">
    <property type="protein sequence ID" value="AAR38963.1"/>
    <property type="molecule type" value="Genomic_DNA"/>
</dbReference>
<dbReference type="InterPro" id="IPR058547">
    <property type="entry name" value="Pelota_N"/>
</dbReference>
<dbReference type="SUPFAM" id="SSF159065">
    <property type="entry name" value="Dom34/Pelota N-terminal domain-like"/>
    <property type="match status" value="1"/>
</dbReference>
<proteinExistence type="predicted"/>
<dbReference type="Pfam" id="PF26356">
    <property type="entry name" value="Pelota_N"/>
    <property type="match status" value="1"/>
</dbReference>
<dbReference type="EnsemblBacteria" id="AAR38963">
    <property type="protein sequence ID" value="AAR38963"/>
    <property type="gene ID" value="NEQ109"/>
</dbReference>
<gene>
    <name evidence="2" type="ordered locus">NEQ109</name>
</gene>
<protein>
    <submittedName>
        <fullName evidence="2">NEQ109</fullName>
    </submittedName>
</protein>
<evidence type="ECO:0000259" key="1">
    <source>
        <dbReference type="Pfam" id="PF26356"/>
    </source>
</evidence>
<dbReference type="Gene3D" id="2.30.30.870">
    <property type="entry name" value="Pelota, domain A"/>
    <property type="match status" value="1"/>
</dbReference>
<organism evidence="2 3">
    <name type="scientific">Nanoarchaeum equitans (strain Kin4-M)</name>
    <dbReference type="NCBI Taxonomy" id="228908"/>
    <lineage>
        <taxon>Archaea</taxon>
        <taxon>Nanobdellota</taxon>
        <taxon>Candidatus Nanoarchaeia</taxon>
        <taxon>Nanoarchaeales</taxon>
        <taxon>Nanoarchaeaceae</taxon>
        <taxon>Nanoarchaeum</taxon>
    </lineage>
</organism>
<evidence type="ECO:0000313" key="3">
    <source>
        <dbReference type="Proteomes" id="UP000000578"/>
    </source>
</evidence>
<dbReference type="STRING" id="228908.NEQ109"/>
<dbReference type="Proteomes" id="UP000000578">
    <property type="component" value="Chromosome"/>
</dbReference>
<dbReference type="InterPro" id="IPR038069">
    <property type="entry name" value="Pelota/DOM34_N"/>
</dbReference>
<dbReference type="HOGENOM" id="CLU_910947_0_0_2"/>
<sequence>MRVKVKDDKVQLYIEDYEDLVDLFLTIEKGDIICAKVPIVIKKEYEKEKTVKYVCIEVEELKLDPYYGLRIYGRIVKGDKDVPLTKMSINLNVGKTIETQYNEKWLKFKPKNVVYVLCVDDEKGVLAEIYRNKYKIIKEYYREGELSDFIDQILKDIKENTIVCGPNFIRDIISSKANVPSIYASYGGEEGIRELLKNKEFFNLIKDEIEKQKIEKLEKAFQLLYKGQISIGEEAIEDIKIGNVEEVYVHRDYLKRLKERKEEDLLNTILVLPKKYNAKIYIIEGDSDLAKQLYFLKVIVKKRWF</sequence>
<dbReference type="AlphaFoldDB" id="Q74ML3"/>